<dbReference type="GO" id="GO:0047267">
    <property type="term" value="F:undecaprenyl-phosphate mannosyltransferase activity"/>
    <property type="evidence" value="ECO:0007669"/>
    <property type="project" value="UniProtKB-EC"/>
</dbReference>
<evidence type="ECO:0000256" key="3">
    <source>
        <dbReference type="ARBA" id="ARBA00022679"/>
    </source>
</evidence>
<gene>
    <name evidence="5" type="ORF">VA7868_04126</name>
</gene>
<dbReference type="PANTHER" id="PTHR43398:SF1">
    <property type="entry name" value="DOLICHOL-PHOSPHATE MANNOSYLTRANSFERASE SUBUNIT 1"/>
    <property type="match status" value="1"/>
</dbReference>
<sequence>MINPPKYYDVPRYREVFHQGKQNDYCVAIFVINEGEKLHKQLARMQQADLKNVDVIISDGGSTDGSTETKQLKALGVNTLLVKEATGKLGSQMRIAFSWALEQGYKGVVVIDGNNKDSVENIHDFVEKLEAGYDHIQGSRFIPGGQAINTPFSRLAGLKLIHVPMMRYASGFKYTDTTNGFRAYSAKLLLSDDVALFRPEFTSYELHYYLAIEANRCGYQCIEIPVTRVYPKGKVPTKISPIRGNLKIIKTLYDVCSGSFSLKRGHDGN</sequence>
<dbReference type="Pfam" id="PF00535">
    <property type="entry name" value="Glycos_transf_2"/>
    <property type="match status" value="1"/>
</dbReference>
<accession>A0A1M6D393</accession>
<evidence type="ECO:0000259" key="4">
    <source>
        <dbReference type="Pfam" id="PF00535"/>
    </source>
</evidence>
<keyword evidence="6" id="KW-1185">Reference proteome</keyword>
<evidence type="ECO:0000313" key="6">
    <source>
        <dbReference type="Proteomes" id="UP000184608"/>
    </source>
</evidence>
<name>A0A1M6D393_9VIBR</name>
<keyword evidence="2 5" id="KW-0328">Glycosyltransferase</keyword>
<dbReference type="GO" id="GO:0016020">
    <property type="term" value="C:membrane"/>
    <property type="evidence" value="ECO:0007669"/>
    <property type="project" value="GOC"/>
</dbReference>
<dbReference type="EC" id="2.4.1.54" evidence="5"/>
<dbReference type="Gene3D" id="3.90.550.10">
    <property type="entry name" value="Spore Coat Polysaccharide Biosynthesis Protein SpsA, Chain A"/>
    <property type="match status" value="1"/>
</dbReference>
<dbReference type="InterPro" id="IPR029044">
    <property type="entry name" value="Nucleotide-diphossugar_trans"/>
</dbReference>
<dbReference type="OrthoDB" id="5291101at2"/>
<dbReference type="InterPro" id="IPR039528">
    <property type="entry name" value="DPM1-like"/>
</dbReference>
<proteinExistence type="inferred from homology"/>
<evidence type="ECO:0000256" key="2">
    <source>
        <dbReference type="ARBA" id="ARBA00022676"/>
    </source>
</evidence>
<dbReference type="InterPro" id="IPR001173">
    <property type="entry name" value="Glyco_trans_2-like"/>
</dbReference>
<protein>
    <submittedName>
        <fullName evidence="5">Undecaprenyl-phosphate mannosyltransferase</fullName>
        <ecNumber evidence="5">2.4.1.54</ecNumber>
    </submittedName>
</protein>
<dbReference type="GO" id="GO:0009247">
    <property type="term" value="P:glycolipid biosynthetic process"/>
    <property type="evidence" value="ECO:0007669"/>
    <property type="project" value="TreeGrafter"/>
</dbReference>
<dbReference type="CDD" id="cd04179">
    <property type="entry name" value="DPM_DPG-synthase_like"/>
    <property type="match status" value="1"/>
</dbReference>
<dbReference type="GO" id="GO:0004582">
    <property type="term" value="F:dolichyl-phosphate beta-D-mannosyltransferase activity"/>
    <property type="evidence" value="ECO:0007669"/>
    <property type="project" value="InterPro"/>
</dbReference>
<organism evidence="5 6">
    <name type="scientific">Vibrio aerogenes CECT 7868</name>
    <dbReference type="NCBI Taxonomy" id="1216006"/>
    <lineage>
        <taxon>Bacteria</taxon>
        <taxon>Pseudomonadati</taxon>
        <taxon>Pseudomonadota</taxon>
        <taxon>Gammaproteobacteria</taxon>
        <taxon>Vibrionales</taxon>
        <taxon>Vibrionaceae</taxon>
        <taxon>Vibrio</taxon>
    </lineage>
</organism>
<keyword evidence="3 5" id="KW-0808">Transferase</keyword>
<evidence type="ECO:0000313" key="5">
    <source>
        <dbReference type="EMBL" id="SHI67716.1"/>
    </source>
</evidence>
<dbReference type="RefSeq" id="WP_073605728.1">
    <property type="nucleotide sequence ID" value="NZ_FQXZ01000046.1"/>
</dbReference>
<dbReference type="AlphaFoldDB" id="A0A1M6D393"/>
<dbReference type="SUPFAM" id="SSF53448">
    <property type="entry name" value="Nucleotide-diphospho-sugar transferases"/>
    <property type="match status" value="1"/>
</dbReference>
<dbReference type="STRING" id="1216006.VA7868_04126"/>
<evidence type="ECO:0000256" key="1">
    <source>
        <dbReference type="ARBA" id="ARBA00006739"/>
    </source>
</evidence>
<feature type="domain" description="Glycosyltransferase 2-like" evidence="4">
    <location>
        <begin position="26"/>
        <end position="186"/>
    </location>
</feature>
<comment type="similarity">
    <text evidence="1">Belongs to the glycosyltransferase 2 family.</text>
</comment>
<dbReference type="EMBL" id="FQXZ01000046">
    <property type="protein sequence ID" value="SHI67716.1"/>
    <property type="molecule type" value="Genomic_DNA"/>
</dbReference>
<dbReference type="Proteomes" id="UP000184608">
    <property type="component" value="Unassembled WGS sequence"/>
</dbReference>
<reference evidence="5 6" key="1">
    <citation type="submission" date="2016-11" db="EMBL/GenBank/DDBJ databases">
        <authorList>
            <person name="Jaros S."/>
            <person name="Januszkiewicz K."/>
            <person name="Wedrychowicz H."/>
        </authorList>
    </citation>
    <scope>NUCLEOTIDE SEQUENCE [LARGE SCALE GENOMIC DNA]</scope>
    <source>
        <strain evidence="5 6">CECT 7868</strain>
    </source>
</reference>
<dbReference type="PANTHER" id="PTHR43398">
    <property type="entry name" value="DOLICHOL-PHOSPHATE MANNOSYLTRANSFERASE SUBUNIT 1"/>
    <property type="match status" value="1"/>
</dbReference>